<evidence type="ECO:0008006" key="3">
    <source>
        <dbReference type="Google" id="ProtNLM"/>
    </source>
</evidence>
<organism evidence="1 2">
    <name type="scientific">Arthrobacter globiformis (strain ATCC 8010 / DSM 20124 / JCM 1332 / NBRC 12137 / NCIMB 8907 / NRRL B-2979 / 168)</name>
    <dbReference type="NCBI Taxonomy" id="1077972"/>
    <lineage>
        <taxon>Bacteria</taxon>
        <taxon>Bacillati</taxon>
        <taxon>Actinomycetota</taxon>
        <taxon>Actinomycetes</taxon>
        <taxon>Micrococcales</taxon>
        <taxon>Micrococcaceae</taxon>
        <taxon>Arthrobacter</taxon>
    </lineage>
</organism>
<dbReference type="AlphaFoldDB" id="H0QHX3"/>
<dbReference type="Proteomes" id="UP000003828">
    <property type="component" value="Unassembled WGS sequence"/>
</dbReference>
<dbReference type="OrthoDB" id="5517693at2"/>
<accession>H0QHX3</accession>
<dbReference type="Gene3D" id="3.40.960.10">
    <property type="entry name" value="VSR Endonuclease"/>
    <property type="match status" value="1"/>
</dbReference>
<evidence type="ECO:0000313" key="2">
    <source>
        <dbReference type="Proteomes" id="UP000003828"/>
    </source>
</evidence>
<evidence type="ECO:0000313" key="1">
    <source>
        <dbReference type="EMBL" id="GAB12424.1"/>
    </source>
</evidence>
<name>H0QHX3_ARTG1</name>
<dbReference type="RefSeq" id="WP_003798523.1">
    <property type="nucleotide sequence ID" value="NZ_BAEG01000014.1"/>
</dbReference>
<dbReference type="eggNOG" id="COG5340">
    <property type="taxonomic scope" value="Bacteria"/>
</dbReference>
<dbReference type="STRING" id="1077972.ARGLB_014_00680"/>
<gene>
    <name evidence="1" type="ORF">ARGLB_014_00680</name>
</gene>
<dbReference type="SUPFAM" id="SSF52980">
    <property type="entry name" value="Restriction endonuclease-like"/>
    <property type="match status" value="1"/>
</dbReference>
<dbReference type="EMBL" id="BAEG01000014">
    <property type="protein sequence ID" value="GAB12424.1"/>
    <property type="molecule type" value="Genomic_DNA"/>
</dbReference>
<reference evidence="1 2" key="1">
    <citation type="submission" date="2011-12" db="EMBL/GenBank/DDBJ databases">
        <title>Whole genome shotgun sequence of Arthrobacter globiformis NBRC 12137.</title>
        <authorList>
            <person name="Miyazawa S."/>
            <person name="Hosoyama A."/>
            <person name="Tsuchikane K."/>
            <person name="Katsumata H."/>
            <person name="Yamazaki S."/>
            <person name="Fujita N."/>
        </authorList>
    </citation>
    <scope>NUCLEOTIDE SEQUENCE [LARGE SCALE GENOMIC DNA]</scope>
    <source>
        <strain evidence="1 2">NBRC 12137</strain>
    </source>
</reference>
<keyword evidence="2" id="KW-1185">Reference proteome</keyword>
<sequence>MPSHNSPDLPPTGRLWRTDELTDLGYGSRSIRTLLDSGSLVRLRYGCYVRASVWEAQSPGVRSRLLIYAHARGTRTTSTGQFAYSHTSAARLHRLYLWKVDDLIHLLQQVNPSSERHGRDVKCHTRPFSDDEIVTLNALRVTSLERTAADCAMMLTYRQSLIVMDHALRLGADRSLLQAMADSLDGRRGIRTFRRVLENADSRSESPGETLTRELILRLGIRPPTPQFEVTSPIGRHRLDFAWKKEKVALEFDGKVKYFDFQPTNEVLFQERLREKALTEEGWLFVRVEWKDLFNEAQFKNRVLRALAGRPRAV</sequence>
<proteinExistence type="predicted"/>
<protein>
    <recommendedName>
        <fullName evidence="3">DUF559 domain-containing protein</fullName>
    </recommendedName>
</protein>
<comment type="caution">
    <text evidence="1">The sequence shown here is derived from an EMBL/GenBank/DDBJ whole genome shotgun (WGS) entry which is preliminary data.</text>
</comment>
<dbReference type="InterPro" id="IPR011335">
    <property type="entry name" value="Restrct_endonuc-II-like"/>
</dbReference>